<dbReference type="Pfam" id="PF13740">
    <property type="entry name" value="ACT_6"/>
    <property type="match status" value="1"/>
</dbReference>
<dbReference type="InterPro" id="IPR002912">
    <property type="entry name" value="ACT_dom"/>
</dbReference>
<keyword evidence="3" id="KW-1185">Reference proteome</keyword>
<accession>A0ABP0V6F2</accession>
<protein>
    <recommendedName>
        <fullName evidence="1">ACT domain-containing protein</fullName>
    </recommendedName>
</protein>
<dbReference type="PANTHER" id="PTHR34875:SF6">
    <property type="entry name" value="UPF0237 PROTEIN MJ1558"/>
    <property type="match status" value="1"/>
</dbReference>
<feature type="domain" description="ACT" evidence="1">
    <location>
        <begin position="81"/>
        <end position="157"/>
    </location>
</feature>
<organism evidence="2 3">
    <name type="scientific">Sphagnum troendelagicum</name>
    <dbReference type="NCBI Taxonomy" id="128251"/>
    <lineage>
        <taxon>Eukaryota</taxon>
        <taxon>Viridiplantae</taxon>
        <taxon>Streptophyta</taxon>
        <taxon>Embryophyta</taxon>
        <taxon>Bryophyta</taxon>
        <taxon>Sphagnophytina</taxon>
        <taxon>Sphagnopsida</taxon>
        <taxon>Sphagnales</taxon>
        <taxon>Sphagnaceae</taxon>
        <taxon>Sphagnum</taxon>
    </lineage>
</organism>
<dbReference type="Proteomes" id="UP001497512">
    <property type="component" value="Chromosome 9"/>
</dbReference>
<reference evidence="2" key="1">
    <citation type="submission" date="2024-02" db="EMBL/GenBank/DDBJ databases">
        <authorList>
            <consortium name="ELIXIR-Norway"/>
            <consortium name="Elixir Norway"/>
        </authorList>
    </citation>
    <scope>NUCLEOTIDE SEQUENCE</scope>
</reference>
<dbReference type="InterPro" id="IPR045865">
    <property type="entry name" value="ACT-like_dom_sf"/>
</dbReference>
<dbReference type="PANTHER" id="PTHR34875">
    <property type="entry name" value="UPF0237 PROTEIN MJ1558"/>
    <property type="match status" value="1"/>
</dbReference>
<evidence type="ECO:0000313" key="3">
    <source>
        <dbReference type="Proteomes" id="UP001497512"/>
    </source>
</evidence>
<gene>
    <name evidence="2" type="ORF">CSSPTR1EN2_LOCUS23594</name>
</gene>
<evidence type="ECO:0000259" key="1">
    <source>
        <dbReference type="PROSITE" id="PS51671"/>
    </source>
</evidence>
<evidence type="ECO:0000313" key="2">
    <source>
        <dbReference type="EMBL" id="CAK9237220.1"/>
    </source>
</evidence>
<dbReference type="PROSITE" id="PS51671">
    <property type="entry name" value="ACT"/>
    <property type="match status" value="2"/>
</dbReference>
<proteinExistence type="predicted"/>
<feature type="domain" description="ACT" evidence="1">
    <location>
        <begin position="171"/>
        <end position="250"/>
    </location>
</feature>
<dbReference type="SUPFAM" id="SSF55021">
    <property type="entry name" value="ACT-like"/>
    <property type="match status" value="2"/>
</dbReference>
<dbReference type="Gene3D" id="3.30.70.260">
    <property type="match status" value="2"/>
</dbReference>
<dbReference type="EMBL" id="OZ019901">
    <property type="protein sequence ID" value="CAK9237220.1"/>
    <property type="molecule type" value="Genomic_DNA"/>
</dbReference>
<name>A0ABP0V6F2_9BRYO</name>
<sequence length="270" mass="29724">MQARLWRLLPRPRCLHTLASSFSLPSHGLLNSRPALSHDAPLLSDSNAWRKVRSATAAGPSGPWNLHVPTIHSLQPIQQLVVTASGPDRPGIVARLTKQVLECGGNVAESRMARLAGDFTILMLITFDVTTARKAEQLQNSLLQIEGLQVSTRWTSDESERETQPLRKFRRISLHGADNPGLVYNVTEYLFRHGINIENLETHTEEAPFGGTTLFMMEGLIAMPVKLSTSKLIHNLDTLQTTLGVDITISNIPIPAHHKFLTASPAQSVV</sequence>
<dbReference type="InterPro" id="IPR050990">
    <property type="entry name" value="UPF0237/GcvR_regulator"/>
</dbReference>